<comment type="caution">
    <text evidence="3">The sequence shown here is derived from an EMBL/GenBank/DDBJ whole genome shotgun (WGS) entry which is preliminary data.</text>
</comment>
<organism evidence="3 4">
    <name type="scientific">Nocardioides jishulii</name>
    <dbReference type="NCBI Taxonomy" id="2575440"/>
    <lineage>
        <taxon>Bacteria</taxon>
        <taxon>Bacillati</taxon>
        <taxon>Actinomycetota</taxon>
        <taxon>Actinomycetes</taxon>
        <taxon>Propionibacteriales</taxon>
        <taxon>Nocardioidaceae</taxon>
        <taxon>Nocardioides</taxon>
    </lineage>
</organism>
<dbReference type="GO" id="GO:0005829">
    <property type="term" value="C:cytosol"/>
    <property type="evidence" value="ECO:0007669"/>
    <property type="project" value="TreeGrafter"/>
</dbReference>
<accession>A0A4U2YQL8</accession>
<protein>
    <recommendedName>
        <fullName evidence="2">Pyridoxamine 5'-phosphate oxidase N-terminal domain-containing protein</fullName>
    </recommendedName>
</protein>
<dbReference type="GO" id="GO:0016627">
    <property type="term" value="F:oxidoreductase activity, acting on the CH-CH group of donors"/>
    <property type="evidence" value="ECO:0007669"/>
    <property type="project" value="TreeGrafter"/>
</dbReference>
<evidence type="ECO:0000259" key="2">
    <source>
        <dbReference type="Pfam" id="PF01243"/>
    </source>
</evidence>
<dbReference type="PANTHER" id="PTHR35176:SF6">
    <property type="entry name" value="HEME OXYGENASE HI_0854-RELATED"/>
    <property type="match status" value="1"/>
</dbReference>
<dbReference type="SUPFAM" id="SSF50475">
    <property type="entry name" value="FMN-binding split barrel"/>
    <property type="match status" value="1"/>
</dbReference>
<keyword evidence="1" id="KW-0560">Oxidoreductase</keyword>
<dbReference type="EMBL" id="SZPY01000001">
    <property type="protein sequence ID" value="TKI63689.1"/>
    <property type="molecule type" value="Genomic_DNA"/>
</dbReference>
<dbReference type="InterPro" id="IPR011576">
    <property type="entry name" value="Pyridox_Oxase_N"/>
</dbReference>
<feature type="domain" description="Pyridoxamine 5'-phosphate oxidase N-terminal" evidence="2">
    <location>
        <begin position="57"/>
        <end position="153"/>
    </location>
</feature>
<keyword evidence="4" id="KW-1185">Reference proteome</keyword>
<evidence type="ECO:0000313" key="3">
    <source>
        <dbReference type="EMBL" id="TKI63689.1"/>
    </source>
</evidence>
<reference evidence="3 4" key="1">
    <citation type="submission" date="2019-04" db="EMBL/GenBank/DDBJ databases">
        <authorList>
            <person name="Dong K."/>
        </authorList>
    </citation>
    <scope>NUCLEOTIDE SEQUENCE [LARGE SCALE GENOMIC DNA]</scope>
    <source>
        <strain evidence="4">dk3543</strain>
    </source>
</reference>
<proteinExistence type="predicted"/>
<dbReference type="InterPro" id="IPR052019">
    <property type="entry name" value="F420H2_bilvrd_red/Heme_oxyg"/>
</dbReference>
<evidence type="ECO:0000313" key="4">
    <source>
        <dbReference type="Proteomes" id="UP000307808"/>
    </source>
</evidence>
<dbReference type="PANTHER" id="PTHR35176">
    <property type="entry name" value="HEME OXYGENASE HI_0854-RELATED"/>
    <property type="match status" value="1"/>
</dbReference>
<evidence type="ECO:0000256" key="1">
    <source>
        <dbReference type="ARBA" id="ARBA00023002"/>
    </source>
</evidence>
<dbReference type="AlphaFoldDB" id="A0A4U2YQL8"/>
<dbReference type="Gene3D" id="2.30.110.10">
    <property type="entry name" value="Electron Transport, Fmn-binding Protein, Chain A"/>
    <property type="match status" value="1"/>
</dbReference>
<dbReference type="Proteomes" id="UP000307808">
    <property type="component" value="Unassembled WGS sequence"/>
</dbReference>
<dbReference type="InterPro" id="IPR012349">
    <property type="entry name" value="Split_barrel_FMN-bd"/>
</dbReference>
<dbReference type="OrthoDB" id="158738at2"/>
<gene>
    <name evidence="3" type="ORF">FC770_00410</name>
</gene>
<sequence length="205" mass="23180">MWLASSTKLTVFRFLGDVDHMNPLRRERTSAHNARNVMHDAEVREVIDLGETTMTAEEIDAYLRQEGRFAAVGTVRKDGSPFVVPLGYYYDGDHLYLSSTPDRGLVKRLRRDPRVSVSIFDHEAIHGYVLVNAVAEEIEDPDDHYSLAMHHRYPKPGVDGPEHDRIWLSEGRVVFRIPTADAFGMDQRKATSVHALAMPDKPPSA</sequence>
<dbReference type="Pfam" id="PF01243">
    <property type="entry name" value="PNPOx_N"/>
    <property type="match status" value="1"/>
</dbReference>
<dbReference type="GO" id="GO:0070967">
    <property type="term" value="F:coenzyme F420 binding"/>
    <property type="evidence" value="ECO:0007669"/>
    <property type="project" value="TreeGrafter"/>
</dbReference>
<name>A0A4U2YQL8_9ACTN</name>